<dbReference type="InterPro" id="IPR031974">
    <property type="entry name" value="PDCD7"/>
</dbReference>
<evidence type="ECO:0000313" key="2">
    <source>
        <dbReference type="EMBL" id="KAL2077041.1"/>
    </source>
</evidence>
<evidence type="ECO:0000256" key="1">
    <source>
        <dbReference type="SAM" id="MobiDB-lite"/>
    </source>
</evidence>
<reference evidence="2 3" key="1">
    <citation type="submission" date="2024-09" db="EMBL/GenBank/DDBJ databases">
        <title>A chromosome-level genome assembly of Gray's grenadier anchovy, Coilia grayii.</title>
        <authorList>
            <person name="Fu Z."/>
        </authorList>
    </citation>
    <scope>NUCLEOTIDE SEQUENCE [LARGE SCALE GENOMIC DNA]</scope>
    <source>
        <strain evidence="2">G4</strain>
        <tissue evidence="2">Muscle</tissue>
    </source>
</reference>
<accession>A0ABD1IS33</accession>
<name>A0ABD1IS33_9TELE</name>
<feature type="compositionally biased region" description="Polar residues" evidence="1">
    <location>
        <begin position="53"/>
        <end position="62"/>
    </location>
</feature>
<feature type="compositionally biased region" description="Polar residues" evidence="1">
    <location>
        <begin position="216"/>
        <end position="231"/>
    </location>
</feature>
<dbReference type="AlphaFoldDB" id="A0ABD1IS33"/>
<gene>
    <name evidence="2" type="ORF">ACEWY4_026545</name>
</gene>
<feature type="compositionally biased region" description="Polar residues" evidence="1">
    <location>
        <begin position="14"/>
        <end position="27"/>
    </location>
</feature>
<feature type="compositionally biased region" description="Pro residues" evidence="1">
    <location>
        <begin position="116"/>
        <end position="133"/>
    </location>
</feature>
<proteinExistence type="predicted"/>
<evidence type="ECO:0008006" key="4">
    <source>
        <dbReference type="Google" id="ProtNLM"/>
    </source>
</evidence>
<sequence length="592" mass="67649">MDNLPYYPPAGHQHQATNVPNMPTNFAQRGGPYYPVPSPGFPPASYPPPHSAVQGNVDNSSGPRFWARPNVYQPSQPQNAPPWPPFPPPPGQGNASYGYPSPQYPPPPGFEGHGCPPNPPPFEFDPSRPPPGFCEPESNQISAFIEAQRNACNVPQQPTFESHNEGVTNQWASGPNSGQTSFRDGSRPLDNQRNFANTDSQSFGVSSGREDERWQTGGSEFFNEQNKQLHQPTERIPLDEESRQKKQDEQWVQSFLSKRKIKTNPQRVSTGTLSVRQVREDLYCTVKLVSELSMICQTLKQNLGNDTVWTESYNQAVGLKNNIQEKLNVLTDPETLSCIKKKLVTLRKKRMRTRRQKIEKIEEYQKQEDAVAERHAAIDKWRMKRIQQVEEKKREEELKRAADAVLSEVRKKQADAKKMLDILKALEKLRKLRKEAASRKGVYPEKESDDVFEGHLQRLRALIAKRTTVYNAEEKALRVMLEGEQEEERKRELEKRQKKEREKLLHRKRQAEGMLFGDEIPPDHPLHAFQDFYLQAESSLPALVQIRREWDQYLIPSDHPDGSAVPQAWVLPEPPADEAWASALEKHISLTD</sequence>
<feature type="compositionally biased region" description="Basic and acidic residues" evidence="1">
    <location>
        <begin position="232"/>
        <end position="247"/>
    </location>
</feature>
<dbReference type="EMBL" id="JBHFQA010000024">
    <property type="protein sequence ID" value="KAL2077041.1"/>
    <property type="molecule type" value="Genomic_DNA"/>
</dbReference>
<dbReference type="InterPro" id="IPR052831">
    <property type="entry name" value="Apoptosis_promoter"/>
</dbReference>
<dbReference type="PANTHER" id="PTHR48190">
    <property type="entry name" value="PROGRAMMED CELL DEATH PROTEIN 7"/>
    <property type="match status" value="1"/>
</dbReference>
<comment type="caution">
    <text evidence="2">The sequence shown here is derived from an EMBL/GenBank/DDBJ whole genome shotgun (WGS) entry which is preliminary data.</text>
</comment>
<keyword evidence="3" id="KW-1185">Reference proteome</keyword>
<feature type="compositionally biased region" description="Pro residues" evidence="1">
    <location>
        <begin position="34"/>
        <end position="50"/>
    </location>
</feature>
<feature type="compositionally biased region" description="Basic and acidic residues" evidence="1">
    <location>
        <begin position="487"/>
        <end position="501"/>
    </location>
</feature>
<dbReference type="Proteomes" id="UP001591681">
    <property type="component" value="Unassembled WGS sequence"/>
</dbReference>
<feature type="region of interest" description="Disordered" evidence="1">
    <location>
        <begin position="156"/>
        <end position="247"/>
    </location>
</feature>
<feature type="region of interest" description="Disordered" evidence="1">
    <location>
        <begin position="1"/>
        <end position="137"/>
    </location>
</feature>
<evidence type="ECO:0000313" key="3">
    <source>
        <dbReference type="Proteomes" id="UP001591681"/>
    </source>
</evidence>
<dbReference type="PANTHER" id="PTHR48190:SF2">
    <property type="entry name" value="PROGRAMMED CELL DEATH PROTEIN 7"/>
    <property type="match status" value="1"/>
</dbReference>
<organism evidence="2 3">
    <name type="scientific">Coilia grayii</name>
    <name type="common">Gray's grenadier anchovy</name>
    <dbReference type="NCBI Taxonomy" id="363190"/>
    <lineage>
        <taxon>Eukaryota</taxon>
        <taxon>Metazoa</taxon>
        <taxon>Chordata</taxon>
        <taxon>Craniata</taxon>
        <taxon>Vertebrata</taxon>
        <taxon>Euteleostomi</taxon>
        <taxon>Actinopterygii</taxon>
        <taxon>Neopterygii</taxon>
        <taxon>Teleostei</taxon>
        <taxon>Clupei</taxon>
        <taxon>Clupeiformes</taxon>
        <taxon>Clupeoidei</taxon>
        <taxon>Engraulidae</taxon>
        <taxon>Coilinae</taxon>
        <taxon>Coilia</taxon>
    </lineage>
</organism>
<protein>
    <recommendedName>
        <fullName evidence="4">Programmed cell death 7</fullName>
    </recommendedName>
</protein>
<feature type="compositionally biased region" description="Pro residues" evidence="1">
    <location>
        <begin position="79"/>
        <end position="91"/>
    </location>
</feature>
<feature type="region of interest" description="Disordered" evidence="1">
    <location>
        <begin position="482"/>
        <end position="501"/>
    </location>
</feature>
<feature type="compositionally biased region" description="Polar residues" evidence="1">
    <location>
        <begin position="156"/>
        <end position="205"/>
    </location>
</feature>
<dbReference type="Pfam" id="PF16021">
    <property type="entry name" value="PDCD7"/>
    <property type="match status" value="1"/>
</dbReference>